<dbReference type="Gene3D" id="1.20.1540.10">
    <property type="entry name" value="Rhomboid-like"/>
    <property type="match status" value="1"/>
</dbReference>
<keyword evidence="5 7" id="KW-1133">Transmembrane helix</keyword>
<evidence type="ECO:0000313" key="10">
    <source>
        <dbReference type="Proteomes" id="UP000002595"/>
    </source>
</evidence>
<comment type="subcellular location">
    <subcellularLocation>
        <location evidence="1">Membrane</location>
        <topology evidence="1">Multi-pass membrane protein</topology>
    </subcellularLocation>
</comment>
<evidence type="ECO:0000256" key="4">
    <source>
        <dbReference type="ARBA" id="ARBA00022801"/>
    </source>
</evidence>
<dbReference type="GO" id="GO:0004252">
    <property type="term" value="F:serine-type endopeptidase activity"/>
    <property type="evidence" value="ECO:0007669"/>
    <property type="project" value="InterPro"/>
</dbReference>
<dbReference type="GO" id="GO:0016020">
    <property type="term" value="C:membrane"/>
    <property type="evidence" value="ECO:0007669"/>
    <property type="project" value="UniProtKB-SubCell"/>
</dbReference>
<feature type="transmembrane region" description="Helical" evidence="7">
    <location>
        <begin position="129"/>
        <end position="149"/>
    </location>
</feature>
<dbReference type="InterPro" id="IPR035952">
    <property type="entry name" value="Rhomboid-like_sf"/>
</dbReference>
<feature type="transmembrane region" description="Helical" evidence="7">
    <location>
        <begin position="156"/>
        <end position="180"/>
    </location>
</feature>
<dbReference type="AlphaFoldDB" id="A1RTY2"/>
<dbReference type="InterPro" id="IPR050925">
    <property type="entry name" value="Rhomboid_protease_S54"/>
</dbReference>
<dbReference type="Proteomes" id="UP000002595">
    <property type="component" value="Chromosome"/>
</dbReference>
<comment type="similarity">
    <text evidence="2">Belongs to the peptidase S54 family.</text>
</comment>
<accession>A1RTY2</accession>
<dbReference type="PANTHER" id="PTHR43731:SF14">
    <property type="entry name" value="PRESENILIN-ASSOCIATED RHOMBOID-LIKE PROTEIN, MITOCHONDRIAL"/>
    <property type="match status" value="1"/>
</dbReference>
<proteinExistence type="inferred from homology"/>
<evidence type="ECO:0000259" key="8">
    <source>
        <dbReference type="Pfam" id="PF01694"/>
    </source>
</evidence>
<name>A1RTY2_PYRIL</name>
<protein>
    <submittedName>
        <fullName evidence="9">Rhomboid family protein</fullName>
    </submittedName>
</protein>
<dbReference type="EMBL" id="CP000504">
    <property type="protein sequence ID" value="ABL88414.1"/>
    <property type="molecule type" value="Genomic_DNA"/>
</dbReference>
<feature type="transmembrane region" description="Helical" evidence="7">
    <location>
        <begin position="92"/>
        <end position="109"/>
    </location>
</feature>
<evidence type="ECO:0000256" key="3">
    <source>
        <dbReference type="ARBA" id="ARBA00022692"/>
    </source>
</evidence>
<dbReference type="KEGG" id="pis:Pisl_1249"/>
<feature type="transmembrane region" description="Helical" evidence="7">
    <location>
        <begin position="60"/>
        <end position="80"/>
    </location>
</feature>
<reference evidence="9" key="1">
    <citation type="submission" date="2006-12" db="EMBL/GenBank/DDBJ databases">
        <title>Complete sequence of Pyrobaculum islandicum DSM 4184.</title>
        <authorList>
            <person name="Copeland A."/>
            <person name="Lucas S."/>
            <person name="Lapidus A."/>
            <person name="Barry K."/>
            <person name="Detter J.C."/>
            <person name="Glavina del Rio T."/>
            <person name="Dalin E."/>
            <person name="Tice H."/>
            <person name="Pitluck S."/>
            <person name="Meincke L."/>
            <person name="Brettin T."/>
            <person name="Bruce D."/>
            <person name="Han C."/>
            <person name="Tapia R."/>
            <person name="Gilna P."/>
            <person name="Schmutz J."/>
            <person name="Larimer F."/>
            <person name="Land M."/>
            <person name="Hauser L."/>
            <person name="Kyrpides N."/>
            <person name="Mikhailova N."/>
            <person name="Cozen A.E."/>
            <person name="Fitz-Gibbon S.T."/>
            <person name="House C.H."/>
            <person name="Saltikov C."/>
            <person name="Lowe T."/>
            <person name="Richardson P."/>
        </authorList>
    </citation>
    <scope>NUCLEOTIDE SEQUENCE [LARGE SCALE GENOMIC DNA]</scope>
    <source>
        <strain evidence="9">DSM 4184</strain>
    </source>
</reference>
<dbReference type="GeneID" id="4616938"/>
<dbReference type="Pfam" id="PF01694">
    <property type="entry name" value="Rhomboid"/>
    <property type="match status" value="1"/>
</dbReference>
<dbReference type="eggNOG" id="arCOG01768">
    <property type="taxonomic scope" value="Archaea"/>
</dbReference>
<evidence type="ECO:0000256" key="2">
    <source>
        <dbReference type="ARBA" id="ARBA00009045"/>
    </source>
</evidence>
<dbReference type="STRING" id="384616.Pisl_1249"/>
<organism evidence="9 10">
    <name type="scientific">Pyrobaculum islandicum (strain DSM 4184 / JCM 9189 / GEO3)</name>
    <dbReference type="NCBI Taxonomy" id="384616"/>
    <lineage>
        <taxon>Archaea</taxon>
        <taxon>Thermoproteota</taxon>
        <taxon>Thermoprotei</taxon>
        <taxon>Thermoproteales</taxon>
        <taxon>Thermoproteaceae</taxon>
        <taxon>Pyrobaculum</taxon>
    </lineage>
</organism>
<evidence type="ECO:0000256" key="7">
    <source>
        <dbReference type="SAM" id="Phobius"/>
    </source>
</evidence>
<dbReference type="RefSeq" id="WP_011762989.1">
    <property type="nucleotide sequence ID" value="NC_008701.1"/>
</dbReference>
<dbReference type="PANTHER" id="PTHR43731">
    <property type="entry name" value="RHOMBOID PROTEASE"/>
    <property type="match status" value="1"/>
</dbReference>
<keyword evidence="10" id="KW-1185">Reference proteome</keyword>
<sequence length="231" mass="26281">MALPIRDINPTSSFPFVTKALVFINIVVFIYELLNPEIVQKYAFVPALAWIEPYRWVTHMFLHGGLLHIVGNMIYLWVFGDNVEDHYGHGRFLALYIFWGVAAAFTHYWATAAQATLLSAFGLLGNPMYVPAVGASGAISGVLGAYMVLYPRARILTLTFFIVITLIEVPAWAYIGFWFLYQLFYGFFELFTLQAGGVAYFAHIGGFVAGFLTALVYRRRRRYYYPSTFFP</sequence>
<keyword evidence="3 7" id="KW-0812">Transmembrane</keyword>
<evidence type="ECO:0000313" key="9">
    <source>
        <dbReference type="EMBL" id="ABL88414.1"/>
    </source>
</evidence>
<dbReference type="HOGENOM" id="CLU_055068_5_1_2"/>
<dbReference type="FunFam" id="1.20.1540.10:FF:000049">
    <property type="entry name" value="Rhomboid family intramembrane serine protease"/>
    <property type="match status" value="1"/>
</dbReference>
<gene>
    <name evidence="9" type="ordered locus">Pisl_1249</name>
</gene>
<keyword evidence="6 7" id="KW-0472">Membrane</keyword>
<feature type="transmembrane region" description="Helical" evidence="7">
    <location>
        <begin position="12"/>
        <end position="31"/>
    </location>
</feature>
<dbReference type="OrthoDB" id="26567at2157"/>
<evidence type="ECO:0000256" key="6">
    <source>
        <dbReference type="ARBA" id="ARBA00023136"/>
    </source>
</evidence>
<keyword evidence="4" id="KW-0378">Hydrolase</keyword>
<evidence type="ECO:0000256" key="1">
    <source>
        <dbReference type="ARBA" id="ARBA00004141"/>
    </source>
</evidence>
<dbReference type="InterPro" id="IPR022764">
    <property type="entry name" value="Peptidase_S54_rhomboid_dom"/>
</dbReference>
<evidence type="ECO:0000256" key="5">
    <source>
        <dbReference type="ARBA" id="ARBA00022989"/>
    </source>
</evidence>
<dbReference type="MEROPS" id="S54.027"/>
<dbReference type="SUPFAM" id="SSF144091">
    <property type="entry name" value="Rhomboid-like"/>
    <property type="match status" value="1"/>
</dbReference>
<feature type="domain" description="Peptidase S54 rhomboid" evidence="8">
    <location>
        <begin position="52"/>
        <end position="219"/>
    </location>
</feature>
<feature type="transmembrane region" description="Helical" evidence="7">
    <location>
        <begin position="200"/>
        <end position="217"/>
    </location>
</feature>